<gene>
    <name evidence="1" type="ORF">MRB53_010290</name>
</gene>
<dbReference type="EMBL" id="CM056811">
    <property type="protein sequence ID" value="KAJ8636023.1"/>
    <property type="molecule type" value="Genomic_DNA"/>
</dbReference>
<keyword evidence="2" id="KW-1185">Reference proteome</keyword>
<accession>A0ACC2LRK7</accession>
<sequence length="655" mass="74187">MTCSNLLFFFFILILSSLPKPSHPQQILTSFNISNSPWRPSQQRVLSSLNSTFAAGFRSLSTSPNAYIFAVWFQNDNDKTVVWSINRNSPVGPMSPLVVTASGSLFLNDSTGENLWQGATNGSRLVLGEDGNLVFGNWESFNSPTDTFLPTQNMSSNGNALVLKSRKDLGSYAEGRFEFTQGNSLIFNSTDVYWPSDYTFEILTSEGVIKESNGNTRISADVGDIRLRRLTLDIDGNLRVYSLQSSGSWVMVWQAIQELCQIHGSCGPNFVCTSNGSNTTRCICPPGFQTTNDGACERKIKLREDPKESKFLRLDYVNFTGGANQTDLKARNFNECQSWCRNNFRCLGFAVKFDGKRYCVHQIDRLLYGYWSPGSEVAMFLRVDLEEKDQSNFTGMNSMLETVCPVKISLPLPPKESKAEKRNLAIICSLFAIELIIGVLSFWAFLRKYSKYRDMARTFGLEFLPAGGPKRFSYAELRAATKDFSNVVGQDDFCPKVSDFGLAKLANKKDKVSMSRMRGTRGYMAPEWVKPEEPITAKADVYSFGMVLLEIVSGVRNTNFRQSSMDSDEWYYPRWAFEKVYTERKVEEILDRHILDNYDDRIHFPMVDRMVKTAMWCLQDRPETRPSMGKVAKMLEGTVEITEPGKPTIFYLKEN</sequence>
<name>A0ACC2LRK7_PERAE</name>
<reference evidence="1 2" key="1">
    <citation type="journal article" date="2022" name="Hortic Res">
        <title>A haplotype resolved chromosomal level avocado genome allows analysis of novel avocado genes.</title>
        <authorList>
            <person name="Nath O."/>
            <person name="Fletcher S.J."/>
            <person name="Hayward A."/>
            <person name="Shaw L.M."/>
            <person name="Masouleh A.K."/>
            <person name="Furtado A."/>
            <person name="Henry R.J."/>
            <person name="Mitter N."/>
        </authorList>
    </citation>
    <scope>NUCLEOTIDE SEQUENCE [LARGE SCALE GENOMIC DNA]</scope>
    <source>
        <strain evidence="2">cv. Hass</strain>
    </source>
</reference>
<protein>
    <submittedName>
        <fullName evidence="1">Uncharacterized protein</fullName>
    </submittedName>
</protein>
<comment type="caution">
    <text evidence="1">The sequence shown here is derived from an EMBL/GenBank/DDBJ whole genome shotgun (WGS) entry which is preliminary data.</text>
</comment>
<proteinExistence type="predicted"/>
<organism evidence="1 2">
    <name type="scientific">Persea americana</name>
    <name type="common">Avocado</name>
    <dbReference type="NCBI Taxonomy" id="3435"/>
    <lineage>
        <taxon>Eukaryota</taxon>
        <taxon>Viridiplantae</taxon>
        <taxon>Streptophyta</taxon>
        <taxon>Embryophyta</taxon>
        <taxon>Tracheophyta</taxon>
        <taxon>Spermatophyta</taxon>
        <taxon>Magnoliopsida</taxon>
        <taxon>Magnoliidae</taxon>
        <taxon>Laurales</taxon>
        <taxon>Lauraceae</taxon>
        <taxon>Persea</taxon>
    </lineage>
</organism>
<evidence type="ECO:0000313" key="1">
    <source>
        <dbReference type="EMBL" id="KAJ8636023.1"/>
    </source>
</evidence>
<evidence type="ECO:0000313" key="2">
    <source>
        <dbReference type="Proteomes" id="UP001234297"/>
    </source>
</evidence>
<dbReference type="Proteomes" id="UP001234297">
    <property type="component" value="Chromosome 3"/>
</dbReference>